<dbReference type="Gene3D" id="3.40.1190.20">
    <property type="match status" value="1"/>
</dbReference>
<protein>
    <submittedName>
        <fullName evidence="5">PfkB family carbohydrate kinase</fullName>
    </submittedName>
</protein>
<evidence type="ECO:0000256" key="3">
    <source>
        <dbReference type="ARBA" id="ARBA00022777"/>
    </source>
</evidence>
<evidence type="ECO:0000313" key="5">
    <source>
        <dbReference type="EMBL" id="MFD1525251.1"/>
    </source>
</evidence>
<dbReference type="RefSeq" id="WP_379818022.1">
    <property type="nucleotide sequence ID" value="NZ_JBHUDH010000022.1"/>
</dbReference>
<dbReference type="SUPFAM" id="SSF53613">
    <property type="entry name" value="Ribokinase-like"/>
    <property type="match status" value="1"/>
</dbReference>
<evidence type="ECO:0000256" key="2">
    <source>
        <dbReference type="ARBA" id="ARBA00022679"/>
    </source>
</evidence>
<keyword evidence="3 5" id="KW-0418">Kinase</keyword>
<gene>
    <name evidence="5" type="ORF">ACFR9S_02900</name>
</gene>
<comment type="caution">
    <text evidence="5">The sequence shown here is derived from an EMBL/GenBank/DDBJ whole genome shotgun (WGS) entry which is preliminary data.</text>
</comment>
<dbReference type="GO" id="GO:0016301">
    <property type="term" value="F:kinase activity"/>
    <property type="evidence" value="ECO:0007669"/>
    <property type="project" value="UniProtKB-KW"/>
</dbReference>
<feature type="non-terminal residue" evidence="5">
    <location>
        <position position="1"/>
    </location>
</feature>
<dbReference type="InterPro" id="IPR052700">
    <property type="entry name" value="Carb_kinase_PfkB-like"/>
</dbReference>
<proteinExistence type="inferred from homology"/>
<keyword evidence="6" id="KW-1185">Reference proteome</keyword>
<dbReference type="AlphaFoldDB" id="A0ABD6B3T7"/>
<dbReference type="Proteomes" id="UP001597111">
    <property type="component" value="Unassembled WGS sequence"/>
</dbReference>
<evidence type="ECO:0000313" key="6">
    <source>
        <dbReference type="Proteomes" id="UP001597111"/>
    </source>
</evidence>
<comment type="similarity">
    <text evidence="1">Belongs to the carbohydrate kinase PfkB family.</text>
</comment>
<dbReference type="Pfam" id="PF00294">
    <property type="entry name" value="PfkB"/>
    <property type="match status" value="1"/>
</dbReference>
<dbReference type="InterPro" id="IPR002173">
    <property type="entry name" value="Carboh/pur_kinase_PfkB_CS"/>
</dbReference>
<accession>A0ABD6B3T7</accession>
<dbReference type="PANTHER" id="PTHR43320">
    <property type="entry name" value="SUGAR KINASE"/>
    <property type="match status" value="1"/>
</dbReference>
<keyword evidence="2" id="KW-0808">Transferase</keyword>
<dbReference type="EMBL" id="JBHUDH010000022">
    <property type="protein sequence ID" value="MFD1525251.1"/>
    <property type="molecule type" value="Genomic_DNA"/>
</dbReference>
<sequence>PDELAVDRVRAADAFYTSGITPALSETLRETTAALLKAAGEAGVTRAFDLNYRSKLWTPAEAAEKLRPLFEHVDVLIVAERDAETVLDRDGEAGQIAHSLGVEHDCEAVVVTRGEAGAVAAHGGEIHEADALETDTVDPVGSGDAFVGGLLAGLLTGSSVPVALDAATATAALKRTVAGDAAVVTPEDVTAVIDGGADEIDR</sequence>
<name>A0ABD6B3T7_9EURY</name>
<reference evidence="5 6" key="1">
    <citation type="journal article" date="2019" name="Int. J. Syst. Evol. Microbiol.">
        <title>The Global Catalogue of Microorganisms (GCM) 10K type strain sequencing project: providing services to taxonomists for standard genome sequencing and annotation.</title>
        <authorList>
            <consortium name="The Broad Institute Genomics Platform"/>
            <consortium name="The Broad Institute Genome Sequencing Center for Infectious Disease"/>
            <person name="Wu L."/>
            <person name="Ma J."/>
        </authorList>
    </citation>
    <scope>NUCLEOTIDE SEQUENCE [LARGE SCALE GENOMIC DNA]</scope>
    <source>
        <strain evidence="5 6">CGMCC 1.12285</strain>
    </source>
</reference>
<evidence type="ECO:0000259" key="4">
    <source>
        <dbReference type="Pfam" id="PF00294"/>
    </source>
</evidence>
<dbReference type="PROSITE" id="PS00584">
    <property type="entry name" value="PFKB_KINASES_2"/>
    <property type="match status" value="1"/>
</dbReference>
<dbReference type="InterPro" id="IPR029056">
    <property type="entry name" value="Ribokinase-like"/>
</dbReference>
<dbReference type="InterPro" id="IPR011611">
    <property type="entry name" value="PfkB_dom"/>
</dbReference>
<organism evidence="5 6">
    <name type="scientific">Halolamina salina</name>
    <dbReference type="NCBI Taxonomy" id="1220023"/>
    <lineage>
        <taxon>Archaea</taxon>
        <taxon>Methanobacteriati</taxon>
        <taxon>Methanobacteriota</taxon>
        <taxon>Stenosarchaea group</taxon>
        <taxon>Halobacteria</taxon>
        <taxon>Halobacteriales</taxon>
        <taxon>Haloferacaceae</taxon>
    </lineage>
</organism>
<feature type="domain" description="Carbohydrate kinase PfkB" evidence="4">
    <location>
        <begin position="5"/>
        <end position="182"/>
    </location>
</feature>
<dbReference type="PANTHER" id="PTHR43320:SF2">
    <property type="entry name" value="2-DEHYDRO-3-DEOXYGLUCONOKINASE_2-DEHYDRO-3-DEOXYGALACTONOKINASE"/>
    <property type="match status" value="1"/>
</dbReference>
<evidence type="ECO:0000256" key="1">
    <source>
        <dbReference type="ARBA" id="ARBA00010688"/>
    </source>
</evidence>